<dbReference type="SUPFAM" id="SSF55681">
    <property type="entry name" value="Class II aaRS and biotin synthetases"/>
    <property type="match status" value="1"/>
</dbReference>
<feature type="region of interest" description="Disordered" evidence="1">
    <location>
        <begin position="1"/>
        <end position="25"/>
    </location>
</feature>
<evidence type="ECO:0000313" key="3">
    <source>
        <dbReference type="EMBL" id="MFC7182245.1"/>
    </source>
</evidence>
<proteinExistence type="predicted"/>
<dbReference type="Gene3D" id="3.30.930.10">
    <property type="entry name" value="Bira Bifunctional Protein, Domain 2"/>
    <property type="match status" value="1"/>
</dbReference>
<comment type="caution">
    <text evidence="3">The sequence shown here is derived from an EMBL/GenBank/DDBJ whole genome shotgun (WGS) entry which is preliminary data.</text>
</comment>
<sequence>MTTTTAGHRLGAFDTAGPDGPEPSRLERLTAAGWVVPTPVPGLVSFTPQFETVLNRLQALLGEVDPSASPGPTWYAPVVPRAHIDRAEYAENFPQLLGTVHALRTDGAPDAGEQGARAETDVVLAPAVCYSVYPQIADSTIGEARFFDAVGHCYRHEATSEYGRFRSFRMREFVVVAGQDEAWDWRDAWITRCEELFARLGVAVSVQAASDPFFGPGDRFMRSSQLQQSLKYEFHAPVHGRDPGTAIASANSHKDHLGERFAIGFADEGPAHSSCMAFGLERTVSALIHAHGDDLANWPELG</sequence>
<accession>A0ABW2G2X6</accession>
<dbReference type="GO" id="GO:0016874">
    <property type="term" value="F:ligase activity"/>
    <property type="evidence" value="ECO:0007669"/>
    <property type="project" value="UniProtKB-KW"/>
</dbReference>
<dbReference type="Pfam" id="PF00587">
    <property type="entry name" value="tRNA-synt_2b"/>
    <property type="match status" value="1"/>
</dbReference>
<name>A0ABW2G2X6_9ACTN</name>
<evidence type="ECO:0000259" key="2">
    <source>
        <dbReference type="Pfam" id="PF00587"/>
    </source>
</evidence>
<reference evidence="4" key="1">
    <citation type="journal article" date="2019" name="Int. J. Syst. Evol. Microbiol.">
        <title>The Global Catalogue of Microorganisms (GCM) 10K type strain sequencing project: providing services to taxonomists for standard genome sequencing and annotation.</title>
        <authorList>
            <consortium name="The Broad Institute Genomics Platform"/>
            <consortium name="The Broad Institute Genome Sequencing Center for Infectious Disease"/>
            <person name="Wu L."/>
            <person name="Ma J."/>
        </authorList>
    </citation>
    <scope>NUCLEOTIDE SEQUENCE [LARGE SCALE GENOMIC DNA]</scope>
    <source>
        <strain evidence="4">CGMCC 1.12859</strain>
    </source>
</reference>
<dbReference type="InterPro" id="IPR002314">
    <property type="entry name" value="aa-tRNA-synt_IIb"/>
</dbReference>
<keyword evidence="4" id="KW-1185">Reference proteome</keyword>
<protein>
    <submittedName>
        <fullName evidence="3">Aminoacyl--tRNA ligase-related protein</fullName>
    </submittedName>
</protein>
<dbReference type="InterPro" id="IPR045864">
    <property type="entry name" value="aa-tRNA-synth_II/BPL/LPL"/>
</dbReference>
<keyword evidence="3" id="KW-0436">Ligase</keyword>
<organism evidence="3 4">
    <name type="scientific">Kitasatospora paranensis</name>
    <dbReference type="NCBI Taxonomy" id="258053"/>
    <lineage>
        <taxon>Bacteria</taxon>
        <taxon>Bacillati</taxon>
        <taxon>Actinomycetota</taxon>
        <taxon>Actinomycetes</taxon>
        <taxon>Kitasatosporales</taxon>
        <taxon>Streptomycetaceae</taxon>
        <taxon>Kitasatospora</taxon>
    </lineage>
</organism>
<evidence type="ECO:0000256" key="1">
    <source>
        <dbReference type="SAM" id="MobiDB-lite"/>
    </source>
</evidence>
<gene>
    <name evidence="3" type="ORF">ACFQMG_22110</name>
</gene>
<evidence type="ECO:0000313" key="4">
    <source>
        <dbReference type="Proteomes" id="UP001596435"/>
    </source>
</evidence>
<feature type="domain" description="Aminoacyl-tRNA synthetase class II (G/ P/ S/T)" evidence="2">
    <location>
        <begin position="149"/>
        <end position="289"/>
    </location>
</feature>
<dbReference type="EMBL" id="JBHTAJ010000043">
    <property type="protein sequence ID" value="MFC7182245.1"/>
    <property type="molecule type" value="Genomic_DNA"/>
</dbReference>
<dbReference type="RefSeq" id="WP_380231791.1">
    <property type="nucleotide sequence ID" value="NZ_JBHSVH010000002.1"/>
</dbReference>
<dbReference type="Proteomes" id="UP001596435">
    <property type="component" value="Unassembled WGS sequence"/>
</dbReference>